<dbReference type="EMBL" id="JADPKZ010000042">
    <property type="protein sequence ID" value="MBF8378316.1"/>
    <property type="molecule type" value="Genomic_DNA"/>
</dbReference>
<organism evidence="4 5">
    <name type="scientific">Alicyclobacillus mali</name>
    <name type="common">ex Roth et al. 2021</name>
    <dbReference type="NCBI Taxonomy" id="1123961"/>
    <lineage>
        <taxon>Bacteria</taxon>
        <taxon>Bacillati</taxon>
        <taxon>Bacillota</taxon>
        <taxon>Bacilli</taxon>
        <taxon>Bacillales</taxon>
        <taxon>Alicyclobacillaceae</taxon>
        <taxon>Alicyclobacillus</taxon>
    </lineage>
</organism>
<evidence type="ECO:0000256" key="2">
    <source>
        <dbReference type="ARBA" id="ARBA00022112"/>
    </source>
</evidence>
<evidence type="ECO:0000256" key="3">
    <source>
        <dbReference type="ARBA" id="ARBA00022723"/>
    </source>
</evidence>
<gene>
    <name evidence="4" type="ORF">IW967_10650</name>
</gene>
<protein>
    <recommendedName>
        <fullName evidence="2">GTP cyclohydrolase 1 type 2 homolog</fullName>
    </recommendedName>
</protein>
<comment type="caution">
    <text evidence="4">The sequence shown here is derived from an EMBL/GenBank/DDBJ whole genome shotgun (WGS) entry which is preliminary data.</text>
</comment>
<dbReference type="InterPro" id="IPR036069">
    <property type="entry name" value="DUF34/NIF3_sf"/>
</dbReference>
<dbReference type="Pfam" id="PF01784">
    <property type="entry name" value="DUF34_NIF3"/>
    <property type="match status" value="1"/>
</dbReference>
<dbReference type="Gene3D" id="3.40.1390.30">
    <property type="entry name" value="NIF3 (NGG1p interacting factor 3)-like"/>
    <property type="match status" value="2"/>
</dbReference>
<name>A0ABS0F4Z9_9BACL</name>
<keyword evidence="3" id="KW-0479">Metal-binding</keyword>
<keyword evidence="5" id="KW-1185">Reference proteome</keyword>
<dbReference type="InterPro" id="IPR002678">
    <property type="entry name" value="DUF34/NIF3"/>
</dbReference>
<evidence type="ECO:0000256" key="1">
    <source>
        <dbReference type="ARBA" id="ARBA00006964"/>
    </source>
</evidence>
<evidence type="ECO:0000313" key="5">
    <source>
        <dbReference type="Proteomes" id="UP000642910"/>
    </source>
</evidence>
<accession>A0ABS0F4Z9</accession>
<dbReference type="PANTHER" id="PTHR13799">
    <property type="entry name" value="NGG1 INTERACTING FACTOR 3"/>
    <property type="match status" value="1"/>
</dbReference>
<dbReference type="Proteomes" id="UP000642910">
    <property type="component" value="Unassembled WGS sequence"/>
</dbReference>
<proteinExistence type="inferred from homology"/>
<evidence type="ECO:0000313" key="4">
    <source>
        <dbReference type="EMBL" id="MBF8378316.1"/>
    </source>
</evidence>
<dbReference type="PANTHER" id="PTHR13799:SF14">
    <property type="entry name" value="GTP CYCLOHYDROLASE 1 TYPE 2 HOMOLOG"/>
    <property type="match status" value="1"/>
</dbReference>
<dbReference type="SUPFAM" id="SSF102705">
    <property type="entry name" value="NIF3 (NGG1p interacting factor 3)-like"/>
    <property type="match status" value="1"/>
</dbReference>
<reference evidence="4 5" key="1">
    <citation type="submission" date="2020-11" db="EMBL/GenBank/DDBJ databases">
        <title>Genomic insight of Alicyclobacillus mali FL 18 reveals a new arsenic-resistant strain, with potential in environmental biotechnology.</title>
        <authorList>
            <person name="Fiorentino G."/>
            <person name="Gallo G."/>
            <person name="Aulitto M."/>
        </authorList>
    </citation>
    <scope>NUCLEOTIDE SEQUENCE [LARGE SCALE GENOMIC DNA]</scope>
    <source>
        <strain evidence="4 5">FL 18</strain>
    </source>
</reference>
<sequence>MAACAGGVSMRVRDVIAALESMMPCDDQAISVDGLVCGDAEAPVRAIGVTFVASVSAVEVARANGIDLLLSHEGAFFRHQGDAPATDAVASQKKRQLLDLGVAVYRLHDRPHRTAPDWIAEGLAEALGWAADVRLRLAVPCDVPVAVWPEGRPMDDVVREVCARLGLPRVRISGRADVVRRAALLPGYRGTGDLVAHVFRETGADVVLVGEGPEWEAMEYARDAAELGLSRAVLWLGHQASESPGMRRIAEALRLHCTVPVLWLDQPQAYTWFERGDG</sequence>
<comment type="similarity">
    <text evidence="1">Belongs to the GTP cyclohydrolase I type 2/NIF3 family.</text>
</comment>